<dbReference type="RefSeq" id="WP_015099807.1">
    <property type="nucleotide sequence ID" value="NC_019673.1"/>
</dbReference>
<keyword evidence="2" id="KW-0676">Redox-active center</keyword>
<feature type="signal peptide" evidence="3">
    <location>
        <begin position="1"/>
        <end position="29"/>
    </location>
</feature>
<dbReference type="GO" id="GO:0005737">
    <property type="term" value="C:cytoplasm"/>
    <property type="evidence" value="ECO:0007669"/>
    <property type="project" value="TreeGrafter"/>
</dbReference>
<dbReference type="PROSITE" id="PS51352">
    <property type="entry name" value="THIOREDOXIN_2"/>
    <property type="match status" value="1"/>
</dbReference>
<evidence type="ECO:0000313" key="6">
    <source>
        <dbReference type="Proteomes" id="UP000006281"/>
    </source>
</evidence>
<gene>
    <name evidence="5" type="ordered locus">BN6_23780</name>
</gene>
<dbReference type="InterPro" id="IPR006311">
    <property type="entry name" value="TAT_signal"/>
</dbReference>
<evidence type="ECO:0000256" key="3">
    <source>
        <dbReference type="SAM" id="SignalP"/>
    </source>
</evidence>
<proteinExistence type="inferred from homology"/>
<dbReference type="STRING" id="1179773.BN6_23780"/>
<evidence type="ECO:0000259" key="4">
    <source>
        <dbReference type="PROSITE" id="PS51352"/>
    </source>
</evidence>
<dbReference type="eggNOG" id="COG3118">
    <property type="taxonomic scope" value="Bacteria"/>
</dbReference>
<dbReference type="InterPro" id="IPR036249">
    <property type="entry name" value="Thioredoxin-like_sf"/>
</dbReference>
<dbReference type="GO" id="GO:0015035">
    <property type="term" value="F:protein-disulfide reductase activity"/>
    <property type="evidence" value="ECO:0007669"/>
    <property type="project" value="TreeGrafter"/>
</dbReference>
<dbReference type="Pfam" id="PF00085">
    <property type="entry name" value="Thioredoxin"/>
    <property type="match status" value="1"/>
</dbReference>
<evidence type="ECO:0000313" key="5">
    <source>
        <dbReference type="EMBL" id="CCH29695.1"/>
    </source>
</evidence>
<dbReference type="Proteomes" id="UP000006281">
    <property type="component" value="Chromosome"/>
</dbReference>
<sequence>MPKFRTWLRAGITALAVVAAAAVAAPAQAAPASDVVISAENVIKVTSANHAQVLEMSRTKLVVLDFGATWCGPCKQMKPVIERLAAEYGGRFVLGEIDTDVSRDLSSRYRIQYLPTLVPMRNAAELSNSRNIGYRGEATLRAWIDAQLAKG</sequence>
<dbReference type="AlphaFoldDB" id="K0JQL8"/>
<dbReference type="PANTHER" id="PTHR45663:SF11">
    <property type="entry name" value="GEO12009P1"/>
    <property type="match status" value="1"/>
</dbReference>
<feature type="chain" id="PRO_5003833795" description="Thioredoxin domain-containing protein" evidence="3">
    <location>
        <begin position="30"/>
        <end position="151"/>
    </location>
</feature>
<dbReference type="EMBL" id="HE804045">
    <property type="protein sequence ID" value="CCH29695.1"/>
    <property type="molecule type" value="Genomic_DNA"/>
</dbReference>
<evidence type="ECO:0000256" key="2">
    <source>
        <dbReference type="ARBA" id="ARBA00023284"/>
    </source>
</evidence>
<feature type="domain" description="Thioredoxin" evidence="4">
    <location>
        <begin position="19"/>
        <end position="149"/>
    </location>
</feature>
<dbReference type="HOGENOM" id="CLU_090389_10_3_11"/>
<reference evidence="5 6" key="1">
    <citation type="journal article" date="2012" name="BMC Genomics">
        <title>Complete genome sequence of Saccharothrix espanaensis DSM 44229T and comparison to the other completely sequenced Pseudonocardiaceae.</title>
        <authorList>
            <person name="Strobel T."/>
            <person name="Al-Dilaimi A."/>
            <person name="Blom J."/>
            <person name="Gessner A."/>
            <person name="Kalinowski J."/>
            <person name="Luzhetska M."/>
            <person name="Puhler A."/>
            <person name="Szczepanowski R."/>
            <person name="Bechthold A."/>
            <person name="Ruckert C."/>
        </authorList>
    </citation>
    <scope>NUCLEOTIDE SEQUENCE [LARGE SCALE GENOMIC DNA]</scope>
    <source>
        <strain evidence="6">ATCC 51144 / DSM 44229 / JCM 9112 / NBRC 15066 / NRRL 15764</strain>
    </source>
</reference>
<dbReference type="CDD" id="cd02947">
    <property type="entry name" value="TRX_family"/>
    <property type="match status" value="1"/>
</dbReference>
<keyword evidence="3" id="KW-0732">Signal</keyword>
<protein>
    <recommendedName>
        <fullName evidence="4">Thioredoxin domain-containing protein</fullName>
    </recommendedName>
</protein>
<dbReference type="BioCyc" id="SESP1179773:BN6_RS11555-MONOMER"/>
<dbReference type="PROSITE" id="PS51318">
    <property type="entry name" value="TAT"/>
    <property type="match status" value="1"/>
</dbReference>
<dbReference type="SUPFAM" id="SSF52833">
    <property type="entry name" value="Thioredoxin-like"/>
    <property type="match status" value="1"/>
</dbReference>
<keyword evidence="6" id="KW-1185">Reference proteome</keyword>
<comment type="similarity">
    <text evidence="1">Belongs to the thioredoxin family.</text>
</comment>
<evidence type="ECO:0000256" key="1">
    <source>
        <dbReference type="ARBA" id="ARBA00008987"/>
    </source>
</evidence>
<dbReference type="OrthoDB" id="7629852at2"/>
<dbReference type="PATRIC" id="fig|1179773.3.peg.2377"/>
<organism evidence="5 6">
    <name type="scientific">Saccharothrix espanaensis (strain ATCC 51144 / DSM 44229 / JCM 9112 / NBRC 15066 / NRRL 15764)</name>
    <dbReference type="NCBI Taxonomy" id="1179773"/>
    <lineage>
        <taxon>Bacteria</taxon>
        <taxon>Bacillati</taxon>
        <taxon>Actinomycetota</taxon>
        <taxon>Actinomycetes</taxon>
        <taxon>Pseudonocardiales</taxon>
        <taxon>Pseudonocardiaceae</taxon>
        <taxon>Saccharothrix</taxon>
    </lineage>
</organism>
<name>K0JQL8_SACES</name>
<dbReference type="Gene3D" id="3.40.30.10">
    <property type="entry name" value="Glutaredoxin"/>
    <property type="match status" value="1"/>
</dbReference>
<dbReference type="PANTHER" id="PTHR45663">
    <property type="entry name" value="GEO12009P1"/>
    <property type="match status" value="1"/>
</dbReference>
<dbReference type="KEGG" id="sesp:BN6_23780"/>
<accession>K0JQL8</accession>
<dbReference type="InterPro" id="IPR013766">
    <property type="entry name" value="Thioredoxin_domain"/>
</dbReference>